<evidence type="ECO:0000256" key="3">
    <source>
        <dbReference type="ARBA" id="ARBA00022679"/>
    </source>
</evidence>
<dbReference type="Pfam" id="PF03255">
    <property type="entry name" value="ACCA"/>
    <property type="match status" value="1"/>
</dbReference>
<evidence type="ECO:0000256" key="1">
    <source>
        <dbReference type="ARBA" id="ARBA00004956"/>
    </source>
</evidence>
<comment type="caution">
    <text evidence="13">The sequence shown here is derived from an EMBL/GenBank/DDBJ whole genome shotgun (WGS) entry which is preliminary data.</text>
</comment>
<dbReference type="SUPFAM" id="SSF52096">
    <property type="entry name" value="ClpP/crotonase"/>
    <property type="match status" value="1"/>
</dbReference>
<dbReference type="HAMAP" id="MF_00823">
    <property type="entry name" value="AcetylCoA_CT_alpha"/>
    <property type="match status" value="1"/>
</dbReference>
<dbReference type="PANTHER" id="PTHR42853">
    <property type="entry name" value="ACETYL-COENZYME A CARBOXYLASE CARBOXYL TRANSFERASE SUBUNIT ALPHA"/>
    <property type="match status" value="1"/>
</dbReference>
<dbReference type="RefSeq" id="WP_183683766.1">
    <property type="nucleotide sequence ID" value="NZ_JACHHH010000005.1"/>
</dbReference>
<evidence type="ECO:0000256" key="6">
    <source>
        <dbReference type="ARBA" id="ARBA00022840"/>
    </source>
</evidence>
<comment type="pathway">
    <text evidence="1 10">Lipid metabolism; malonyl-CoA biosynthesis; malonyl-CoA from acetyl-CoA: step 1/1.</text>
</comment>
<comment type="subcellular location">
    <subcellularLocation>
        <location evidence="10">Cytoplasm</location>
    </subcellularLocation>
</comment>
<name>A0A7W9SGZ4_9FIRM</name>
<dbReference type="GeneID" id="85014702"/>
<evidence type="ECO:0000256" key="2">
    <source>
        <dbReference type="ARBA" id="ARBA00022516"/>
    </source>
</evidence>
<dbReference type="NCBIfam" id="NF004344">
    <property type="entry name" value="PRK05724.1"/>
    <property type="match status" value="1"/>
</dbReference>
<dbReference type="Proteomes" id="UP000522163">
    <property type="component" value="Unassembled WGS sequence"/>
</dbReference>
<keyword evidence="5 10" id="KW-0276">Fatty acid metabolism</keyword>
<dbReference type="EMBL" id="JACHHH010000005">
    <property type="protein sequence ID" value="MBB6041185.1"/>
    <property type="molecule type" value="Genomic_DNA"/>
</dbReference>
<dbReference type="GO" id="GO:2001295">
    <property type="term" value="P:malonyl-CoA biosynthetic process"/>
    <property type="evidence" value="ECO:0007669"/>
    <property type="project" value="UniProtKB-UniRule"/>
</dbReference>
<keyword evidence="11" id="KW-0175">Coiled coil</keyword>
<evidence type="ECO:0000313" key="14">
    <source>
        <dbReference type="Proteomes" id="UP000522163"/>
    </source>
</evidence>
<keyword evidence="3 10" id="KW-0808">Transferase</keyword>
<organism evidence="13 14">
    <name type="scientific">Oribacterium sinus</name>
    <dbReference type="NCBI Taxonomy" id="237576"/>
    <lineage>
        <taxon>Bacteria</taxon>
        <taxon>Bacillati</taxon>
        <taxon>Bacillota</taxon>
        <taxon>Clostridia</taxon>
        <taxon>Lachnospirales</taxon>
        <taxon>Lachnospiraceae</taxon>
        <taxon>Oribacterium</taxon>
    </lineage>
</organism>
<evidence type="ECO:0000313" key="13">
    <source>
        <dbReference type="EMBL" id="MBB6041185.1"/>
    </source>
</evidence>
<dbReference type="PRINTS" id="PR01069">
    <property type="entry name" value="ACCCTRFRASEA"/>
</dbReference>
<comment type="catalytic activity">
    <reaction evidence="9 10">
        <text>N(6)-carboxybiotinyl-L-lysyl-[protein] + acetyl-CoA = N(6)-biotinyl-L-lysyl-[protein] + malonyl-CoA</text>
        <dbReference type="Rhea" id="RHEA:54728"/>
        <dbReference type="Rhea" id="RHEA-COMP:10505"/>
        <dbReference type="Rhea" id="RHEA-COMP:10506"/>
        <dbReference type="ChEBI" id="CHEBI:57288"/>
        <dbReference type="ChEBI" id="CHEBI:57384"/>
        <dbReference type="ChEBI" id="CHEBI:83144"/>
        <dbReference type="ChEBI" id="CHEBI:83145"/>
        <dbReference type="EC" id="2.1.3.15"/>
    </reaction>
</comment>
<evidence type="ECO:0000256" key="8">
    <source>
        <dbReference type="ARBA" id="ARBA00023160"/>
    </source>
</evidence>
<evidence type="ECO:0000256" key="7">
    <source>
        <dbReference type="ARBA" id="ARBA00023098"/>
    </source>
</evidence>
<evidence type="ECO:0000256" key="10">
    <source>
        <dbReference type="HAMAP-Rule" id="MF_00823"/>
    </source>
</evidence>
<evidence type="ECO:0000256" key="4">
    <source>
        <dbReference type="ARBA" id="ARBA00022741"/>
    </source>
</evidence>
<keyword evidence="4 10" id="KW-0547">Nucleotide-binding</keyword>
<keyword evidence="7 10" id="KW-0443">Lipid metabolism</keyword>
<protein>
    <recommendedName>
        <fullName evidence="10">Acetyl-coenzyme A carboxylase carboxyl transferase subunit alpha</fullName>
        <shortName evidence="10">ACCase subunit alpha</shortName>
        <shortName evidence="10">Acetyl-CoA carboxylase carboxyltransferase subunit alpha</shortName>
        <ecNumber evidence="10">2.1.3.15</ecNumber>
    </recommendedName>
</protein>
<dbReference type="GO" id="GO:0006633">
    <property type="term" value="P:fatty acid biosynthetic process"/>
    <property type="evidence" value="ECO:0007669"/>
    <property type="project" value="UniProtKB-KW"/>
</dbReference>
<dbReference type="EC" id="2.1.3.15" evidence="10"/>
<dbReference type="PROSITE" id="PS50989">
    <property type="entry name" value="COA_CT_CTER"/>
    <property type="match status" value="1"/>
</dbReference>
<comment type="subunit">
    <text evidence="10">Acetyl-CoA carboxylase is a heterohexamer composed of biotin carboxyl carrier protein (AccB), biotin carboxylase (AccC) and two subunits each of ACCase subunit alpha (AccA) and ACCase subunit beta (AccD).</text>
</comment>
<keyword evidence="10" id="KW-0963">Cytoplasm</keyword>
<evidence type="ECO:0000256" key="9">
    <source>
        <dbReference type="ARBA" id="ARBA00049152"/>
    </source>
</evidence>
<dbReference type="GO" id="GO:0009317">
    <property type="term" value="C:acetyl-CoA carboxylase complex"/>
    <property type="evidence" value="ECO:0007669"/>
    <property type="project" value="InterPro"/>
</dbReference>
<feature type="coiled-coil region" evidence="11">
    <location>
        <begin position="2"/>
        <end position="42"/>
    </location>
</feature>
<accession>A0A7W9SGZ4</accession>
<dbReference type="NCBIfam" id="TIGR00513">
    <property type="entry name" value="accA"/>
    <property type="match status" value="1"/>
</dbReference>
<comment type="similarity">
    <text evidence="10">Belongs to the AccA family.</text>
</comment>
<feature type="domain" description="CoA carboxyltransferase C-terminal" evidence="12">
    <location>
        <begin position="35"/>
        <end position="284"/>
    </location>
</feature>
<comment type="function">
    <text evidence="10">Component of the acetyl coenzyme A carboxylase (ACC) complex. First, biotin carboxylase catalyzes the carboxylation of biotin on its carrier protein (BCCP) and then the CO(2) group is transferred by the carboxyltransferase to acetyl-CoA to form malonyl-CoA.</text>
</comment>
<gene>
    <name evidence="10" type="primary">accA</name>
    <name evidence="13" type="ORF">HNQ46_001162</name>
</gene>
<dbReference type="GO" id="GO:0016743">
    <property type="term" value="F:carboxyl- or carbamoyltransferase activity"/>
    <property type="evidence" value="ECO:0007669"/>
    <property type="project" value="UniProtKB-UniRule"/>
</dbReference>
<keyword evidence="2 10" id="KW-0444">Lipid biosynthesis</keyword>
<evidence type="ECO:0000256" key="5">
    <source>
        <dbReference type="ARBA" id="ARBA00022832"/>
    </source>
</evidence>
<evidence type="ECO:0000259" key="12">
    <source>
        <dbReference type="PROSITE" id="PS50989"/>
    </source>
</evidence>
<dbReference type="AlphaFoldDB" id="A0A7W9SGZ4"/>
<keyword evidence="6 10" id="KW-0067">ATP-binding</keyword>
<reference evidence="13 14" key="1">
    <citation type="submission" date="2020-08" db="EMBL/GenBank/DDBJ databases">
        <title>Genomic Encyclopedia of Type Strains, Phase IV (KMG-IV): sequencing the most valuable type-strain genomes for metagenomic binning, comparative biology and taxonomic classification.</title>
        <authorList>
            <person name="Goeker M."/>
        </authorList>
    </citation>
    <scope>NUCLEOTIDE SEQUENCE [LARGE SCALE GENOMIC DNA]</scope>
    <source>
        <strain evidence="13 14">DSM 17245</strain>
    </source>
</reference>
<dbReference type="Gene3D" id="3.90.226.10">
    <property type="entry name" value="2-enoyl-CoA Hydratase, Chain A, domain 1"/>
    <property type="match status" value="1"/>
</dbReference>
<dbReference type="GO" id="GO:0005524">
    <property type="term" value="F:ATP binding"/>
    <property type="evidence" value="ECO:0007669"/>
    <property type="project" value="UniProtKB-KW"/>
</dbReference>
<keyword evidence="8 10" id="KW-0275">Fatty acid biosynthesis</keyword>
<dbReference type="UniPathway" id="UPA00655">
    <property type="reaction ID" value="UER00711"/>
</dbReference>
<keyword evidence="13" id="KW-0436">Ligase</keyword>
<dbReference type="NCBIfam" id="NF041504">
    <property type="entry name" value="AccA_sub"/>
    <property type="match status" value="1"/>
</dbReference>
<dbReference type="GO" id="GO:0003989">
    <property type="term" value="F:acetyl-CoA carboxylase activity"/>
    <property type="evidence" value="ECO:0007669"/>
    <property type="project" value="InterPro"/>
</dbReference>
<sequence>MIKEVLEKTDALEEKIQALLAEEEKTEEIKVLQEEKKKLLDSCKDLEPGDRVFLARHPRRPHVEDFVSALFTDFFEQKGDHLYDEDRSIYGGIARFHGRPVTVLGHRKGRTVEENLSCNFGMTCPEGYRKAKRIMEQAEKFDRPIITFVDTPGAYPGLEAEQHGQGEAIAKNLAFMSSLHVPVIAVVTGEGSSGGALGICVANKILMLENAIYSVLSPEGFATILWKDSSRAAEAAKVMKLTAKDLKEANVADEVVPESLGGAQDDPESLYKALDQVLEKTLAYYDGMSRHEIRKDRLSKFRNI</sequence>
<proteinExistence type="inferred from homology"/>
<dbReference type="PANTHER" id="PTHR42853:SF3">
    <property type="entry name" value="ACETYL-COENZYME A CARBOXYLASE CARBOXYL TRANSFERASE SUBUNIT ALPHA, CHLOROPLASTIC"/>
    <property type="match status" value="1"/>
</dbReference>
<dbReference type="InterPro" id="IPR001095">
    <property type="entry name" value="Acetyl_CoA_COase_a_su"/>
</dbReference>
<dbReference type="InterPro" id="IPR029045">
    <property type="entry name" value="ClpP/crotonase-like_dom_sf"/>
</dbReference>
<dbReference type="InterPro" id="IPR011763">
    <property type="entry name" value="COA_CT_C"/>
</dbReference>
<evidence type="ECO:0000256" key="11">
    <source>
        <dbReference type="SAM" id="Coils"/>
    </source>
</evidence>